<dbReference type="AlphaFoldDB" id="A0A3Q7IWX8"/>
<sequence>MISHKMSMEICTSNNAQIQRHQKYSNQTKDKGTSPAFWLLDRIWRPALIGKKLENDKFIMRVSDVS</sequence>
<reference evidence="1" key="1">
    <citation type="journal article" date="2012" name="Nature">
        <title>The tomato genome sequence provides insights into fleshy fruit evolution.</title>
        <authorList>
            <consortium name="Tomato Genome Consortium"/>
        </authorList>
    </citation>
    <scope>NUCLEOTIDE SEQUENCE [LARGE SCALE GENOMIC DNA]</scope>
    <source>
        <strain evidence="1">cv. Heinz 1706</strain>
    </source>
</reference>
<proteinExistence type="predicted"/>
<dbReference type="Proteomes" id="UP000004994">
    <property type="component" value="Chromosome 11"/>
</dbReference>
<reference evidence="1" key="2">
    <citation type="submission" date="2019-01" db="UniProtKB">
        <authorList>
            <consortium name="EnsemblPlants"/>
        </authorList>
    </citation>
    <scope>IDENTIFICATION</scope>
    <source>
        <strain evidence="1">cv. Heinz 1706</strain>
    </source>
</reference>
<dbReference type="InParanoid" id="A0A3Q7IWX8"/>
<dbReference type="Gramene" id="Solyc11g045645.1.1">
    <property type="protein sequence ID" value="Solyc11g045645.1.1"/>
    <property type="gene ID" value="Solyc11g045645.1"/>
</dbReference>
<evidence type="ECO:0000313" key="1">
    <source>
        <dbReference type="EnsemblPlants" id="Solyc11g045645.1.1"/>
    </source>
</evidence>
<accession>A0A3Q7IWX8</accession>
<dbReference type="EnsemblPlants" id="Solyc11g045645.1.1">
    <property type="protein sequence ID" value="Solyc11g045645.1.1"/>
    <property type="gene ID" value="Solyc11g045645.1"/>
</dbReference>
<keyword evidence="2" id="KW-1185">Reference proteome</keyword>
<name>A0A3Q7IWX8_SOLLC</name>
<protein>
    <submittedName>
        <fullName evidence="1">Uncharacterized protein</fullName>
    </submittedName>
</protein>
<evidence type="ECO:0000313" key="2">
    <source>
        <dbReference type="Proteomes" id="UP000004994"/>
    </source>
</evidence>
<organism evidence="1">
    <name type="scientific">Solanum lycopersicum</name>
    <name type="common">Tomato</name>
    <name type="synonym">Lycopersicon esculentum</name>
    <dbReference type="NCBI Taxonomy" id="4081"/>
    <lineage>
        <taxon>Eukaryota</taxon>
        <taxon>Viridiplantae</taxon>
        <taxon>Streptophyta</taxon>
        <taxon>Embryophyta</taxon>
        <taxon>Tracheophyta</taxon>
        <taxon>Spermatophyta</taxon>
        <taxon>Magnoliopsida</taxon>
        <taxon>eudicotyledons</taxon>
        <taxon>Gunneridae</taxon>
        <taxon>Pentapetalae</taxon>
        <taxon>asterids</taxon>
        <taxon>lamiids</taxon>
        <taxon>Solanales</taxon>
        <taxon>Solanaceae</taxon>
        <taxon>Solanoideae</taxon>
        <taxon>Solaneae</taxon>
        <taxon>Solanum</taxon>
        <taxon>Solanum subgen. Lycopersicon</taxon>
    </lineage>
</organism>